<evidence type="ECO:0000313" key="2">
    <source>
        <dbReference type="EMBL" id="QXN94946.1"/>
    </source>
</evidence>
<proteinExistence type="predicted"/>
<reference evidence="2 3" key="1">
    <citation type="submission" date="2021-07" db="EMBL/GenBank/DDBJ databases">
        <title>Whole Genome Sequence of Nocardia Iowensis.</title>
        <authorList>
            <person name="Lamm A."/>
            <person name="Collins-Fairclough A.M."/>
            <person name="Bunk B."/>
            <person name="Sproer C."/>
        </authorList>
    </citation>
    <scope>NUCLEOTIDE SEQUENCE [LARGE SCALE GENOMIC DNA]</scope>
    <source>
        <strain evidence="2 3">NRRL 5646</strain>
    </source>
</reference>
<sequence length="357" mass="34635">MSMPLEGVSGDAAQAGVTGKNSAGGVGVWGEGAASGGEGVHGVSFGNTAGVAGYNESPNGGSGVWGRGAESGGEGVTGYSRTGYAGVGGYNHNPNGGVGVWGEGAKSGGEGVHGVSYGNTAGVAGYNESPSGGSGVWGRGAESGGEGVTGNSRTAHAGVGGYNLSNGPGVWGVGGPHGGEGVHGETHSNHAAIAGYNKGRGDAGYFEGNVTVKGNITVTGDLFLAGADYAEALTCGESGIAAGTVVVVGESGAVHPCRREYDTAVAGIVSGAGGVAPAIVLDRHDESVNIALMGKVWCAADATQSPIRPGDLLTTSTTTGHARRVSDMSRGLGSIIGKALTALDSGQGLVRVLVSPR</sequence>
<evidence type="ECO:0000313" key="3">
    <source>
        <dbReference type="Proteomes" id="UP000694257"/>
    </source>
</evidence>
<keyword evidence="3" id="KW-1185">Reference proteome</keyword>
<gene>
    <name evidence="2" type="ORF">KV110_18995</name>
</gene>
<organism evidence="2 3">
    <name type="scientific">Nocardia iowensis</name>
    <dbReference type="NCBI Taxonomy" id="204891"/>
    <lineage>
        <taxon>Bacteria</taxon>
        <taxon>Bacillati</taxon>
        <taxon>Actinomycetota</taxon>
        <taxon>Actinomycetes</taxon>
        <taxon>Mycobacteriales</taxon>
        <taxon>Nocardiaceae</taxon>
        <taxon>Nocardia</taxon>
    </lineage>
</organism>
<dbReference type="EMBL" id="CP078145">
    <property type="protein sequence ID" value="QXN94946.1"/>
    <property type="molecule type" value="Genomic_DNA"/>
</dbReference>
<accession>A0ABX8S097</accession>
<feature type="compositionally biased region" description="Gly residues" evidence="1">
    <location>
        <begin position="134"/>
        <end position="148"/>
    </location>
</feature>
<dbReference type="Proteomes" id="UP000694257">
    <property type="component" value="Chromosome"/>
</dbReference>
<protein>
    <submittedName>
        <fullName evidence="2">Uncharacterized protein</fullName>
    </submittedName>
</protein>
<name>A0ABX8S097_NOCIO</name>
<feature type="region of interest" description="Disordered" evidence="1">
    <location>
        <begin position="134"/>
        <end position="153"/>
    </location>
</feature>
<evidence type="ECO:0000256" key="1">
    <source>
        <dbReference type="SAM" id="MobiDB-lite"/>
    </source>
</evidence>
<feature type="region of interest" description="Disordered" evidence="1">
    <location>
        <begin position="1"/>
        <end position="20"/>
    </location>
</feature>
<dbReference type="RefSeq" id="WP_218477672.1">
    <property type="nucleotide sequence ID" value="NZ_BAABJN010000007.1"/>
</dbReference>